<evidence type="ECO:0000256" key="1">
    <source>
        <dbReference type="SAM" id="Phobius"/>
    </source>
</evidence>
<dbReference type="EMBL" id="JATAAI010000005">
    <property type="protein sequence ID" value="KAK1745833.1"/>
    <property type="molecule type" value="Genomic_DNA"/>
</dbReference>
<name>A0AAD8YH11_9STRA</name>
<evidence type="ECO:0000313" key="2">
    <source>
        <dbReference type="EMBL" id="KAK1745833.1"/>
    </source>
</evidence>
<protein>
    <submittedName>
        <fullName evidence="2">Uncharacterized protein</fullName>
    </submittedName>
</protein>
<feature type="transmembrane region" description="Helical" evidence="1">
    <location>
        <begin position="12"/>
        <end position="35"/>
    </location>
</feature>
<keyword evidence="1" id="KW-0812">Transmembrane</keyword>
<reference evidence="2" key="1">
    <citation type="submission" date="2023-06" db="EMBL/GenBank/DDBJ databases">
        <title>Survivors Of The Sea: Transcriptome response of Skeletonema marinoi to long-term dormancy.</title>
        <authorList>
            <person name="Pinder M.I.M."/>
            <person name="Kourtchenko O."/>
            <person name="Robertson E.K."/>
            <person name="Larsson T."/>
            <person name="Maumus F."/>
            <person name="Osuna-Cruz C.M."/>
            <person name="Vancaester E."/>
            <person name="Stenow R."/>
            <person name="Vandepoele K."/>
            <person name="Ploug H."/>
            <person name="Bruchert V."/>
            <person name="Godhe A."/>
            <person name="Topel M."/>
        </authorList>
    </citation>
    <scope>NUCLEOTIDE SEQUENCE</scope>
    <source>
        <strain evidence="2">R05AC</strain>
    </source>
</reference>
<accession>A0AAD8YH11</accession>
<organism evidence="2 3">
    <name type="scientific">Skeletonema marinoi</name>
    <dbReference type="NCBI Taxonomy" id="267567"/>
    <lineage>
        <taxon>Eukaryota</taxon>
        <taxon>Sar</taxon>
        <taxon>Stramenopiles</taxon>
        <taxon>Ochrophyta</taxon>
        <taxon>Bacillariophyta</taxon>
        <taxon>Coscinodiscophyceae</taxon>
        <taxon>Thalassiosirophycidae</taxon>
        <taxon>Thalassiosirales</taxon>
        <taxon>Skeletonemataceae</taxon>
        <taxon>Skeletonema</taxon>
        <taxon>Skeletonema marinoi-dohrnii complex</taxon>
    </lineage>
</organism>
<dbReference type="Proteomes" id="UP001224775">
    <property type="component" value="Unassembled WGS sequence"/>
</dbReference>
<gene>
    <name evidence="2" type="ORF">QTG54_003757</name>
</gene>
<comment type="caution">
    <text evidence="2">The sequence shown here is derived from an EMBL/GenBank/DDBJ whole genome shotgun (WGS) entry which is preliminary data.</text>
</comment>
<proteinExistence type="predicted"/>
<sequence length="225" mass="25869">MIDKTNPAMLRSIRLLALLLAIHYYFVSGFTYLDLSKKERSAYTRIQDLTSEQQSYPPHLPSIYWSKNSRGIFKWRCRLLILQATNSSNSNNNNDSGKKKGYRFGDLTKSLIGGSVEKLTGKPYEFGDLTRHVDQSVKEQVADITGKEEYEFGDLSRFVDKQIKGEVNKFTGKDAYKVGDLSKELLRRVASGDFTMDDLFMLLKAWHFRSKHLKCFRSITSKTSH</sequence>
<dbReference type="AlphaFoldDB" id="A0AAD8YH11"/>
<keyword evidence="1" id="KW-0472">Membrane</keyword>
<evidence type="ECO:0000313" key="3">
    <source>
        <dbReference type="Proteomes" id="UP001224775"/>
    </source>
</evidence>
<keyword evidence="3" id="KW-1185">Reference proteome</keyword>
<keyword evidence="1" id="KW-1133">Transmembrane helix</keyword>